<organism evidence="1">
    <name type="scientific">Rhizophora mucronata</name>
    <name type="common">Asiatic mangrove</name>
    <dbReference type="NCBI Taxonomy" id="61149"/>
    <lineage>
        <taxon>Eukaryota</taxon>
        <taxon>Viridiplantae</taxon>
        <taxon>Streptophyta</taxon>
        <taxon>Embryophyta</taxon>
        <taxon>Tracheophyta</taxon>
        <taxon>Spermatophyta</taxon>
        <taxon>Magnoliopsida</taxon>
        <taxon>eudicotyledons</taxon>
        <taxon>Gunneridae</taxon>
        <taxon>Pentapetalae</taxon>
        <taxon>rosids</taxon>
        <taxon>fabids</taxon>
        <taxon>Malpighiales</taxon>
        <taxon>Rhizophoraceae</taxon>
        <taxon>Rhizophora</taxon>
    </lineage>
</organism>
<name>A0A2P2R0Y2_RHIMU</name>
<proteinExistence type="predicted"/>
<accession>A0A2P2R0Y2</accession>
<dbReference type="AlphaFoldDB" id="A0A2P2R0Y2"/>
<sequence length="30" mass="3592">MKNPPPDIFHSQINIHEMQELFITKTIQKI</sequence>
<evidence type="ECO:0000313" key="1">
    <source>
        <dbReference type="EMBL" id="MBX72867.1"/>
    </source>
</evidence>
<dbReference type="EMBL" id="GGEC01092383">
    <property type="protein sequence ID" value="MBX72867.1"/>
    <property type="molecule type" value="Transcribed_RNA"/>
</dbReference>
<protein>
    <submittedName>
        <fullName evidence="1">Uncharacterized protein</fullName>
    </submittedName>
</protein>
<reference evidence="1" key="1">
    <citation type="submission" date="2018-02" db="EMBL/GenBank/DDBJ databases">
        <title>Rhizophora mucronata_Transcriptome.</title>
        <authorList>
            <person name="Meera S.P."/>
            <person name="Sreeshan A."/>
            <person name="Augustine A."/>
        </authorList>
    </citation>
    <scope>NUCLEOTIDE SEQUENCE</scope>
    <source>
        <tissue evidence="1">Leaf</tissue>
    </source>
</reference>